<feature type="domain" description="ACB" evidence="3">
    <location>
        <begin position="44"/>
        <end position="130"/>
    </location>
</feature>
<dbReference type="InterPro" id="IPR014352">
    <property type="entry name" value="FERM/acyl-CoA-bd_prot_sf"/>
</dbReference>
<accession>A0A4C1Z6Y0</accession>
<dbReference type="PRINTS" id="PR00689">
    <property type="entry name" value="ACOABINDINGP"/>
</dbReference>
<dbReference type="GO" id="GO:0006631">
    <property type="term" value="P:fatty acid metabolic process"/>
    <property type="evidence" value="ECO:0007669"/>
    <property type="project" value="TreeGrafter"/>
</dbReference>
<dbReference type="GO" id="GO:0000062">
    <property type="term" value="F:fatty-acyl-CoA binding"/>
    <property type="evidence" value="ECO:0007669"/>
    <property type="project" value="InterPro"/>
</dbReference>
<reference evidence="4 5" key="1">
    <citation type="journal article" date="2019" name="Commun. Biol.">
        <title>The bagworm genome reveals a unique fibroin gene that provides high tensile strength.</title>
        <authorList>
            <person name="Kono N."/>
            <person name="Nakamura H."/>
            <person name="Ohtoshi R."/>
            <person name="Tomita M."/>
            <person name="Numata K."/>
            <person name="Arakawa K."/>
        </authorList>
    </citation>
    <scope>NUCLEOTIDE SEQUENCE [LARGE SCALE GENOMIC DNA]</scope>
</reference>
<dbReference type="OrthoDB" id="346910at2759"/>
<dbReference type="STRING" id="151549.A0A4C1Z6Y0"/>
<dbReference type="Gene3D" id="1.20.80.10">
    <property type="match status" value="1"/>
</dbReference>
<dbReference type="Proteomes" id="UP000299102">
    <property type="component" value="Unassembled WGS sequence"/>
</dbReference>
<dbReference type="PANTHER" id="PTHR23310">
    <property type="entry name" value="ACYL-COA-BINDING PROTEIN, ACBP"/>
    <property type="match status" value="1"/>
</dbReference>
<name>A0A4C1Z6Y0_EUMVA</name>
<dbReference type="EMBL" id="BGZK01001674">
    <property type="protein sequence ID" value="GBP84356.1"/>
    <property type="molecule type" value="Genomic_DNA"/>
</dbReference>
<dbReference type="CDD" id="cd00435">
    <property type="entry name" value="ACBP"/>
    <property type="match status" value="1"/>
</dbReference>
<dbReference type="InterPro" id="IPR000582">
    <property type="entry name" value="Acyl-CoA-binding_protein"/>
</dbReference>
<evidence type="ECO:0000313" key="4">
    <source>
        <dbReference type="EMBL" id="GBP84356.1"/>
    </source>
</evidence>
<keyword evidence="2" id="KW-0446">Lipid-binding</keyword>
<comment type="caution">
    <text evidence="4">The sequence shown here is derived from an EMBL/GenBank/DDBJ whole genome shotgun (WGS) entry which is preliminary data.</text>
</comment>
<dbReference type="PANTHER" id="PTHR23310:SF62">
    <property type="entry name" value="ACYL-COA BINDING PROTEIN 1, ISOFORM A"/>
    <property type="match status" value="1"/>
</dbReference>
<dbReference type="Pfam" id="PF00887">
    <property type="entry name" value="ACBP"/>
    <property type="match status" value="1"/>
</dbReference>
<evidence type="ECO:0000313" key="5">
    <source>
        <dbReference type="Proteomes" id="UP000299102"/>
    </source>
</evidence>
<evidence type="ECO:0000259" key="3">
    <source>
        <dbReference type="PROSITE" id="PS51228"/>
    </source>
</evidence>
<evidence type="ECO:0000256" key="1">
    <source>
        <dbReference type="ARBA" id="ARBA00005567"/>
    </source>
</evidence>
<dbReference type="PROSITE" id="PS51228">
    <property type="entry name" value="ACB_2"/>
    <property type="match status" value="1"/>
</dbReference>
<sequence>MGDGLMEELWVDEGAIADPNFVGCFGSGDDFDLFQYPDPRSNHCKQQFDKAAGDVRKLKSVPSDSDLLELYAYYKQATVGDADPSSKPGMLDLKGKYKWEAWNGKKGMSKEDAMKEYIKKVEGLIASIGLQ</sequence>
<protein>
    <submittedName>
        <fullName evidence="4">Acyl-CoA-binding protein homolog</fullName>
    </submittedName>
</protein>
<gene>
    <name evidence="4" type="ORF">EVAR_87507_1</name>
</gene>
<dbReference type="AlphaFoldDB" id="A0A4C1Z6Y0"/>
<dbReference type="SUPFAM" id="SSF47027">
    <property type="entry name" value="Acyl-CoA binding protein"/>
    <property type="match status" value="1"/>
</dbReference>
<organism evidence="4 5">
    <name type="scientific">Eumeta variegata</name>
    <name type="common">Bagworm moth</name>
    <name type="synonym">Eumeta japonica</name>
    <dbReference type="NCBI Taxonomy" id="151549"/>
    <lineage>
        <taxon>Eukaryota</taxon>
        <taxon>Metazoa</taxon>
        <taxon>Ecdysozoa</taxon>
        <taxon>Arthropoda</taxon>
        <taxon>Hexapoda</taxon>
        <taxon>Insecta</taxon>
        <taxon>Pterygota</taxon>
        <taxon>Neoptera</taxon>
        <taxon>Endopterygota</taxon>
        <taxon>Lepidoptera</taxon>
        <taxon>Glossata</taxon>
        <taxon>Ditrysia</taxon>
        <taxon>Tineoidea</taxon>
        <taxon>Psychidae</taxon>
        <taxon>Oiketicinae</taxon>
        <taxon>Eumeta</taxon>
    </lineage>
</organism>
<keyword evidence="5" id="KW-1185">Reference proteome</keyword>
<evidence type="ECO:0000256" key="2">
    <source>
        <dbReference type="ARBA" id="ARBA00023121"/>
    </source>
</evidence>
<comment type="similarity">
    <text evidence="1">Belongs to the ACBP family.</text>
</comment>
<proteinExistence type="inferred from homology"/>
<dbReference type="InterPro" id="IPR035984">
    <property type="entry name" value="Acyl-CoA-binding_sf"/>
</dbReference>